<sequence>MKNKPKFILGITLSLLSLIFLIIGIVYNLIFFLISLVMLFLGIYILMSWSTKNYKWICEVCGESFEISLKENVFGINSGIYYKTLYCPKCHKKTLCKGVAK</sequence>
<name>A0A1M5SDF6_9CLOT</name>
<keyword evidence="1" id="KW-0812">Transmembrane</keyword>
<dbReference type="AlphaFoldDB" id="A0A1M5SDF6"/>
<protein>
    <submittedName>
        <fullName evidence="2">Uncharacterized protein</fullName>
    </submittedName>
</protein>
<feature type="transmembrane region" description="Helical" evidence="1">
    <location>
        <begin position="29"/>
        <end position="47"/>
    </location>
</feature>
<accession>A0A1M5SDF6</accession>
<dbReference type="Proteomes" id="UP000184526">
    <property type="component" value="Unassembled WGS sequence"/>
</dbReference>
<keyword evidence="1" id="KW-1133">Transmembrane helix</keyword>
<evidence type="ECO:0000256" key="1">
    <source>
        <dbReference type="SAM" id="Phobius"/>
    </source>
</evidence>
<feature type="transmembrane region" description="Helical" evidence="1">
    <location>
        <begin position="7"/>
        <end position="23"/>
    </location>
</feature>
<dbReference type="EMBL" id="FQXP01000003">
    <property type="protein sequence ID" value="SHH36509.1"/>
    <property type="molecule type" value="Genomic_DNA"/>
</dbReference>
<gene>
    <name evidence="2" type="ORF">SAMN02745196_00128</name>
</gene>
<keyword evidence="1" id="KW-0472">Membrane</keyword>
<evidence type="ECO:0000313" key="2">
    <source>
        <dbReference type="EMBL" id="SHH36509.1"/>
    </source>
</evidence>
<evidence type="ECO:0000313" key="3">
    <source>
        <dbReference type="Proteomes" id="UP000184526"/>
    </source>
</evidence>
<organism evidence="2 3">
    <name type="scientific">Clostridium collagenovorans DSM 3089</name>
    <dbReference type="NCBI Taxonomy" id="1121306"/>
    <lineage>
        <taxon>Bacteria</taxon>
        <taxon>Bacillati</taxon>
        <taxon>Bacillota</taxon>
        <taxon>Clostridia</taxon>
        <taxon>Eubacteriales</taxon>
        <taxon>Clostridiaceae</taxon>
        <taxon>Clostridium</taxon>
    </lineage>
</organism>
<keyword evidence="3" id="KW-1185">Reference proteome</keyword>
<proteinExistence type="predicted"/>
<reference evidence="2 3" key="1">
    <citation type="submission" date="2016-11" db="EMBL/GenBank/DDBJ databases">
        <authorList>
            <person name="Jaros S."/>
            <person name="Januszkiewicz K."/>
            <person name="Wedrychowicz H."/>
        </authorList>
    </citation>
    <scope>NUCLEOTIDE SEQUENCE [LARGE SCALE GENOMIC DNA]</scope>
    <source>
        <strain evidence="2 3">DSM 3089</strain>
    </source>
</reference>